<dbReference type="PANTHER" id="PTHR43215">
    <property type="entry name" value="RADIAL SPOKE HEAD 1 HOMOLOG"/>
    <property type="match status" value="1"/>
</dbReference>
<evidence type="ECO:0000256" key="2">
    <source>
        <dbReference type="SAM" id="MobiDB-lite"/>
    </source>
</evidence>
<feature type="region of interest" description="Disordered" evidence="2">
    <location>
        <begin position="472"/>
        <end position="530"/>
    </location>
</feature>
<reference evidence="3 4" key="1">
    <citation type="journal article" date="2020" name="IScience">
        <title>Genome Sequencing of the Endangered Kingdonia uniflora (Circaeasteraceae, Ranunculales) Reveals Potential Mechanisms of Evolutionary Specialization.</title>
        <authorList>
            <person name="Sun Y."/>
            <person name="Deng T."/>
            <person name="Zhang A."/>
            <person name="Moore M.J."/>
            <person name="Landis J.B."/>
            <person name="Lin N."/>
            <person name="Zhang H."/>
            <person name="Zhang X."/>
            <person name="Huang J."/>
            <person name="Zhang X."/>
            <person name="Sun H."/>
            <person name="Wang H."/>
        </authorList>
    </citation>
    <scope>NUCLEOTIDE SEQUENCE [LARGE SCALE GENOMIC DNA]</scope>
    <source>
        <strain evidence="3">TB1705</strain>
        <tissue evidence="3">Leaf</tissue>
    </source>
</reference>
<dbReference type="Pfam" id="PF02493">
    <property type="entry name" value="MORN"/>
    <property type="match status" value="4"/>
</dbReference>
<sequence>MELQLPRVSLFHHKLSPNSYVPSLRNRNIYINPNRVSPTHTRINSTSSQKSSTTSTNDYLSKGFQEEVSWGGGDGNLVEVIGIGSRKDAFFDYCIESPFQTSLSLMRFWNIVVKDSLKVELQWRPLRKDLIPRNAEVPTSQLSSLRAAILVASAGYGVDHISAIELLKAVKSANGLTVGIILKPFSFEGQRRQDEVIDLVSKLREHTSFCVVVDTDSLLKKEVLTLAEALKSANNAVFLAINSISILMSDVQKKILDHPHIKMQELNVQKVIQTLGRHKEAKIGYGAGSNMKSSIQHAVFDCSFMGEGIKDLDGLVVCTHASANLLGDDDLHTFSHMFRQITGFEREILVSFFHEPNLEPNMVVTIIIVLGQGSWLASAEIFSQMGVFKGMIPSSILGDLKGHVCAKYDHNNMSVVLVIEKVYSKNSRAVLESNPAIFGEQKVSQRKGFLSGLAMHFPFVFSLLNRDHPETKEIVSSSDNKDMPHSNSVDVSSVYRDQVSEEPPSLRSRSYDEAHALRESSSEDNDSITGILESSKNSVLNVYDPTYEGEHSFEREPLLSWNVGPAFHLAQEWAKEREAISGANPILDTKFSYTLPVGVKPSKNSTISPEFLKTPEPSEPGTLDDVNAGLEAIINFYNSTSSRVMGKYVDSPRKQGSISARAASMLESERDSQKKWSPVMEMQYQGGIYRGRCQGGLPEGKGRLTVVDGNIYDGMWRFGKRSGPGAFYFSNGDVFQGSWRDDLMHGKGWFYFHTGDRWYANFWKGKANGESRFYSKNGEIFFGHFQDGWRHGHCLHIDGEGKRCAEIWEEGVLLSRQQLDSAIGAA</sequence>
<dbReference type="GO" id="GO:0010020">
    <property type="term" value="P:chloroplast fission"/>
    <property type="evidence" value="ECO:0007669"/>
    <property type="project" value="TreeGrafter"/>
</dbReference>
<dbReference type="Gene3D" id="3.40.50.1440">
    <property type="entry name" value="Tubulin/FtsZ, GTPase domain"/>
    <property type="match status" value="1"/>
</dbReference>
<gene>
    <name evidence="3" type="ORF">GIB67_006267</name>
</gene>
<dbReference type="InterPro" id="IPR003409">
    <property type="entry name" value="MORN"/>
</dbReference>
<evidence type="ECO:0000313" key="3">
    <source>
        <dbReference type="EMBL" id="KAF6174615.1"/>
    </source>
</evidence>
<feature type="compositionally biased region" description="Basic and acidic residues" evidence="2">
    <location>
        <begin position="509"/>
        <end position="521"/>
    </location>
</feature>
<dbReference type="SUPFAM" id="SSF82185">
    <property type="entry name" value="Histone H3 K4-specific methyltransferase SET7/9 N-terminal domain"/>
    <property type="match status" value="1"/>
</dbReference>
<feature type="compositionally biased region" description="Low complexity" evidence="2">
    <location>
        <begin position="45"/>
        <end position="56"/>
    </location>
</feature>
<dbReference type="GO" id="GO:0009707">
    <property type="term" value="C:chloroplast outer membrane"/>
    <property type="evidence" value="ECO:0007669"/>
    <property type="project" value="TreeGrafter"/>
</dbReference>
<accession>A0A7J7P592</accession>
<dbReference type="InterPro" id="IPR036525">
    <property type="entry name" value="Tubulin/FtsZ_GTPase_sf"/>
</dbReference>
<name>A0A7J7P592_9MAGN</name>
<dbReference type="OrthoDB" id="270720at2759"/>
<protein>
    <recommendedName>
        <fullName evidence="5">Protein ACCUMULATION AND REPLICATION OF CHLOROPLASTS 3</fullName>
    </recommendedName>
</protein>
<keyword evidence="4" id="KW-1185">Reference proteome</keyword>
<keyword evidence="1" id="KW-0677">Repeat</keyword>
<dbReference type="Proteomes" id="UP000541444">
    <property type="component" value="Unassembled WGS sequence"/>
</dbReference>
<evidence type="ECO:0000313" key="4">
    <source>
        <dbReference type="Proteomes" id="UP000541444"/>
    </source>
</evidence>
<dbReference type="AlphaFoldDB" id="A0A7J7P592"/>
<feature type="compositionally biased region" description="Polar residues" evidence="2">
    <location>
        <begin position="34"/>
        <end position="44"/>
    </location>
</feature>
<dbReference type="SUPFAM" id="SSF52490">
    <property type="entry name" value="Tubulin nucleotide-binding domain-like"/>
    <property type="match status" value="1"/>
</dbReference>
<dbReference type="EMBL" id="JACGCM010000252">
    <property type="protein sequence ID" value="KAF6174615.1"/>
    <property type="molecule type" value="Genomic_DNA"/>
</dbReference>
<proteinExistence type="predicted"/>
<feature type="region of interest" description="Disordered" evidence="2">
    <location>
        <begin position="34"/>
        <end position="58"/>
    </location>
</feature>
<dbReference type="SMART" id="SM00698">
    <property type="entry name" value="MORN"/>
    <property type="match status" value="3"/>
</dbReference>
<dbReference type="Gene3D" id="2.20.110.10">
    <property type="entry name" value="Histone H3 K4-specific methyltransferase SET7/9 N-terminal domain"/>
    <property type="match status" value="2"/>
</dbReference>
<feature type="compositionally biased region" description="Basic and acidic residues" evidence="2">
    <location>
        <begin position="472"/>
        <end position="484"/>
    </location>
</feature>
<dbReference type="PANTHER" id="PTHR43215:SF15">
    <property type="entry name" value="PROTEIN ACCUMULATION AND REPLICATION OF CHLOROPLASTS 3, CHLOROPLASTIC"/>
    <property type="match status" value="1"/>
</dbReference>
<evidence type="ECO:0000256" key="1">
    <source>
        <dbReference type="ARBA" id="ARBA00022737"/>
    </source>
</evidence>
<evidence type="ECO:0008006" key="5">
    <source>
        <dbReference type="Google" id="ProtNLM"/>
    </source>
</evidence>
<organism evidence="3 4">
    <name type="scientific">Kingdonia uniflora</name>
    <dbReference type="NCBI Taxonomy" id="39325"/>
    <lineage>
        <taxon>Eukaryota</taxon>
        <taxon>Viridiplantae</taxon>
        <taxon>Streptophyta</taxon>
        <taxon>Embryophyta</taxon>
        <taxon>Tracheophyta</taxon>
        <taxon>Spermatophyta</taxon>
        <taxon>Magnoliopsida</taxon>
        <taxon>Ranunculales</taxon>
        <taxon>Circaeasteraceae</taxon>
        <taxon>Kingdonia</taxon>
    </lineage>
</organism>
<dbReference type="GO" id="GO:0005829">
    <property type="term" value="C:cytosol"/>
    <property type="evidence" value="ECO:0007669"/>
    <property type="project" value="TreeGrafter"/>
</dbReference>
<comment type="caution">
    <text evidence="3">The sequence shown here is derived from an EMBL/GenBank/DDBJ whole genome shotgun (WGS) entry which is preliminary data.</text>
</comment>